<keyword evidence="1" id="KW-0934">Plastid</keyword>
<name>A0A6B9VS38_9FLOR</name>
<gene>
    <name evidence="1" type="primary">orf102</name>
</gene>
<sequence>MLQSNKFPLFIVANGLNQMVIAEPGEQLAARTSLIESVYRWYSDHFLSKKYNNKIYEGWFFVNPHDAIEYKDCIRNKYLRSSKHNGLDILAASIDFYYRLNRQVTSHIRFRLLPDLLEVSKLVKSRSYRKDLIFHPKQKYGKSYFQGQPIYLIQSINNSARKNNHKKAINYFYHLPNDPLNKKYNPVFFNKDVALVAWANFRKQMPLMKLPNKPVLMVYNLEDFLKDYERNLDLQIHNEQFLLVPSKEVYKEISKNSANFIKQNWLERLYHKCYPYLLTCNIWSKRAIWSLTSRQPHN</sequence>
<geneLocation type="plastid" evidence="1"/>
<evidence type="ECO:0000313" key="1">
    <source>
        <dbReference type="EMBL" id="QHO64204.1"/>
    </source>
</evidence>
<proteinExistence type="predicted"/>
<reference evidence="1" key="1">
    <citation type="journal article" date="2020" name="J. Phycol.">
        <title>Relative expression analysis of light-harvesting genes in the freshwater alga Lympha mucosa (Batrachospermales, Rhodophyta).</title>
        <authorList>
            <person name="Evans J.R."/>
            <person name="Vis M.L."/>
        </authorList>
    </citation>
    <scope>NUCLEOTIDE SEQUENCE</scope>
</reference>
<accession>A0A6B9VS38</accession>
<protein>
    <submittedName>
        <fullName evidence="1">Uncharacterized protein</fullName>
    </submittedName>
</protein>
<dbReference type="EMBL" id="MN509464">
    <property type="protein sequence ID" value="QHO64204.1"/>
    <property type="molecule type" value="Genomic_DNA"/>
</dbReference>
<organism evidence="1">
    <name type="scientific">Lympha mucosa</name>
    <dbReference type="NCBI Taxonomy" id="2045360"/>
    <lineage>
        <taxon>Eukaryota</taxon>
        <taxon>Rhodophyta</taxon>
        <taxon>Florideophyceae</taxon>
        <taxon>Nemaliophycidae</taxon>
        <taxon>Batrachospermales</taxon>
        <taxon>Batrachospermaceae</taxon>
        <taxon>Lympha</taxon>
    </lineage>
</organism>
<dbReference type="AlphaFoldDB" id="A0A6B9VS38"/>